<name>A0A6M3K7C3_9ZZZZ</name>
<evidence type="ECO:0000313" key="1">
    <source>
        <dbReference type="EMBL" id="QJA77665.1"/>
    </source>
</evidence>
<sequence>MRLLAVALILTLAAAAWAEVIFCNRMPGTYTGTCDGEQTTVTVEADGTLSAECQSVSLVRMTGGLSFSCEAVDE</sequence>
<accession>A0A6M3K7C3</accession>
<evidence type="ECO:0000313" key="2">
    <source>
        <dbReference type="EMBL" id="QJA93261.1"/>
    </source>
</evidence>
<dbReference type="EMBL" id="MT142295">
    <property type="protein sequence ID" value="QJA77665.1"/>
    <property type="molecule type" value="Genomic_DNA"/>
</dbReference>
<dbReference type="AlphaFoldDB" id="A0A6M3K7C3"/>
<reference evidence="1" key="1">
    <citation type="submission" date="2020-03" db="EMBL/GenBank/DDBJ databases">
        <title>The deep terrestrial virosphere.</title>
        <authorList>
            <person name="Holmfeldt K."/>
            <person name="Nilsson E."/>
            <person name="Simone D."/>
            <person name="Lopez-Fernandez M."/>
            <person name="Wu X."/>
            <person name="de Brujin I."/>
            <person name="Lundin D."/>
            <person name="Andersson A."/>
            <person name="Bertilsson S."/>
            <person name="Dopson M."/>
        </authorList>
    </citation>
    <scope>NUCLEOTIDE SEQUENCE</scope>
    <source>
        <strain evidence="1">MM415A01250</strain>
        <strain evidence="2">MM415B04291</strain>
    </source>
</reference>
<dbReference type="EMBL" id="MT143135">
    <property type="protein sequence ID" value="QJA93261.1"/>
    <property type="molecule type" value="Genomic_DNA"/>
</dbReference>
<protein>
    <submittedName>
        <fullName evidence="1">Uncharacterized protein</fullName>
    </submittedName>
</protein>
<organism evidence="1">
    <name type="scientific">viral metagenome</name>
    <dbReference type="NCBI Taxonomy" id="1070528"/>
    <lineage>
        <taxon>unclassified sequences</taxon>
        <taxon>metagenomes</taxon>
        <taxon>organismal metagenomes</taxon>
    </lineage>
</organism>
<proteinExistence type="predicted"/>
<gene>
    <name evidence="1" type="ORF">MM415A01250_0009</name>
    <name evidence="2" type="ORF">MM415B04291_0007</name>
</gene>